<dbReference type="Proteomes" id="UP000824998">
    <property type="component" value="Unassembled WGS sequence"/>
</dbReference>
<dbReference type="EMBL" id="MU251510">
    <property type="protein sequence ID" value="KAG9233216.1"/>
    <property type="molecule type" value="Genomic_DNA"/>
</dbReference>
<evidence type="ECO:0000313" key="2">
    <source>
        <dbReference type="EMBL" id="KAG9233216.1"/>
    </source>
</evidence>
<dbReference type="InterPro" id="IPR010730">
    <property type="entry name" value="HET"/>
</dbReference>
<evidence type="ECO:0000313" key="3">
    <source>
        <dbReference type="Proteomes" id="UP000824998"/>
    </source>
</evidence>
<dbReference type="Pfam" id="PF06985">
    <property type="entry name" value="HET"/>
    <property type="match status" value="1"/>
</dbReference>
<name>A0A9P7YGW9_9HELO</name>
<dbReference type="AlphaFoldDB" id="A0A9P7YGW9"/>
<dbReference type="InterPro" id="IPR052895">
    <property type="entry name" value="HetReg/Transcr_Mod"/>
</dbReference>
<organism evidence="2 3">
    <name type="scientific">Amylocarpus encephaloides</name>
    <dbReference type="NCBI Taxonomy" id="45428"/>
    <lineage>
        <taxon>Eukaryota</taxon>
        <taxon>Fungi</taxon>
        <taxon>Dikarya</taxon>
        <taxon>Ascomycota</taxon>
        <taxon>Pezizomycotina</taxon>
        <taxon>Leotiomycetes</taxon>
        <taxon>Helotiales</taxon>
        <taxon>Helotiales incertae sedis</taxon>
        <taxon>Amylocarpus</taxon>
    </lineage>
</organism>
<proteinExistence type="predicted"/>
<keyword evidence="3" id="KW-1185">Reference proteome</keyword>
<comment type="caution">
    <text evidence="2">The sequence shown here is derived from an EMBL/GenBank/DDBJ whole genome shotgun (WGS) entry which is preliminary data.</text>
</comment>
<accession>A0A9P7YGW9</accession>
<dbReference type="PANTHER" id="PTHR24148">
    <property type="entry name" value="ANKYRIN REPEAT DOMAIN-CONTAINING PROTEIN 39 HOMOLOG-RELATED"/>
    <property type="match status" value="1"/>
</dbReference>
<dbReference type="OrthoDB" id="3598674at2759"/>
<evidence type="ECO:0000259" key="1">
    <source>
        <dbReference type="Pfam" id="PF06985"/>
    </source>
</evidence>
<sequence>MSQYGYKPQFPGKRESRRLHILPENLHGQSVSSNEASPADESTPVRCSVTHASLDHAPIYNALSYTWGDASITVPILVDEATFQATVNLEAALRHLRLKDEVVTLWVDALCINQNDVPEKNVQLSKMREIYVQAKSVIAWLGDTTPERPFEEKAMKFADDLREHLSPANSWHADLISALLRLFKRPYWSRIWIVQELASASNLIFVCGAETASDNALYDALRLLQNFT</sequence>
<dbReference type="PANTHER" id="PTHR24148:SF64">
    <property type="entry name" value="HETEROKARYON INCOMPATIBILITY DOMAIN-CONTAINING PROTEIN"/>
    <property type="match status" value="1"/>
</dbReference>
<reference evidence="2" key="1">
    <citation type="journal article" date="2021" name="IMA Fungus">
        <title>Genomic characterization of three marine fungi, including Emericellopsis atlantica sp. nov. with signatures of a generalist lifestyle and marine biomass degradation.</title>
        <authorList>
            <person name="Hagestad O.C."/>
            <person name="Hou L."/>
            <person name="Andersen J.H."/>
            <person name="Hansen E.H."/>
            <person name="Altermark B."/>
            <person name="Li C."/>
            <person name="Kuhnert E."/>
            <person name="Cox R.J."/>
            <person name="Crous P.W."/>
            <person name="Spatafora J.W."/>
            <person name="Lail K."/>
            <person name="Amirebrahimi M."/>
            <person name="Lipzen A."/>
            <person name="Pangilinan J."/>
            <person name="Andreopoulos W."/>
            <person name="Hayes R.D."/>
            <person name="Ng V."/>
            <person name="Grigoriev I.V."/>
            <person name="Jackson S.A."/>
            <person name="Sutton T.D.S."/>
            <person name="Dobson A.D.W."/>
            <person name="Rama T."/>
        </authorList>
    </citation>
    <scope>NUCLEOTIDE SEQUENCE</scope>
    <source>
        <strain evidence="2">TRa018bII</strain>
    </source>
</reference>
<feature type="domain" description="Heterokaryon incompatibility" evidence="1">
    <location>
        <begin position="60"/>
        <end position="196"/>
    </location>
</feature>
<gene>
    <name evidence="2" type="ORF">BJ875DRAFT_379077</name>
</gene>
<protein>
    <submittedName>
        <fullName evidence="2">Heterokaryon incompatibility protein-domain-containing protein</fullName>
    </submittedName>
</protein>